<protein>
    <submittedName>
        <fullName evidence="1">Uncharacterized protein</fullName>
    </submittedName>
</protein>
<dbReference type="HOGENOM" id="CLU_128582_1_0_2"/>
<name>K0II97_NITGG</name>
<accession>K0II97</accession>
<proteinExistence type="predicted"/>
<dbReference type="AlphaFoldDB" id="K0II97"/>
<dbReference type="Proteomes" id="UP000008037">
    <property type="component" value="Chromosome"/>
</dbReference>
<keyword evidence="2" id="KW-1185">Reference proteome</keyword>
<dbReference type="RefSeq" id="WP_015018257.1">
    <property type="nucleotide sequence ID" value="NC_018719.1"/>
</dbReference>
<dbReference type="EMBL" id="CP002408">
    <property type="protein sequence ID" value="AFU57712.1"/>
    <property type="molecule type" value="Genomic_DNA"/>
</dbReference>
<dbReference type="KEGG" id="nga:Ngar_c07700"/>
<evidence type="ECO:0000313" key="2">
    <source>
        <dbReference type="Proteomes" id="UP000008037"/>
    </source>
</evidence>
<evidence type="ECO:0000313" key="1">
    <source>
        <dbReference type="EMBL" id="AFU57712.1"/>
    </source>
</evidence>
<sequence length="121" mass="13836">MDTKIRFAGIASLDGKILAAEYRQDIIIQKPLLTLQESELSMMQSLMRMSIRRTLEGKLGRTVYATAVYEKVKRATIPLFNEEEKNDSYLMVSFEREANHEAIINEKILPFLEKIGKGLAN</sequence>
<gene>
    <name evidence="1" type="ordered locus">Ngar_c07700</name>
</gene>
<dbReference type="GeneID" id="13795165"/>
<dbReference type="InParanoid" id="K0II97"/>
<organism evidence="1 2">
    <name type="scientific">Nitrososphaera gargensis (strain Ga9.2)</name>
    <dbReference type="NCBI Taxonomy" id="1237085"/>
    <lineage>
        <taxon>Archaea</taxon>
        <taxon>Nitrososphaerota</taxon>
        <taxon>Nitrososphaeria</taxon>
        <taxon>Nitrososphaerales</taxon>
        <taxon>Nitrososphaeraceae</taxon>
        <taxon>Nitrososphaera</taxon>
    </lineage>
</organism>
<reference evidence="1 2" key="1">
    <citation type="journal article" date="2012" name="Environ. Microbiol.">
        <title>The genome of the ammonia-oxidizing Candidatus Nitrososphaera gargensis: insights into metabolic versatility and environmental adaptations.</title>
        <authorList>
            <person name="Spang A."/>
            <person name="Poehlein A."/>
            <person name="Offre P."/>
            <person name="Zumbragel S."/>
            <person name="Haider S."/>
            <person name="Rychlik N."/>
            <person name="Nowka B."/>
            <person name="Schmeisser C."/>
            <person name="Lebedeva E.V."/>
            <person name="Rattei T."/>
            <person name="Bohm C."/>
            <person name="Schmid M."/>
            <person name="Galushko A."/>
            <person name="Hatzenpichler R."/>
            <person name="Weinmaier T."/>
            <person name="Daniel R."/>
            <person name="Schleper C."/>
            <person name="Spieck E."/>
            <person name="Streit W."/>
            <person name="Wagner M."/>
        </authorList>
    </citation>
    <scope>NUCLEOTIDE SEQUENCE [LARGE SCALE GENOMIC DNA]</scope>
    <source>
        <strain evidence="2">Ga9.2</strain>
    </source>
</reference>
<dbReference type="BioCyc" id="CNIT1237085:G1324-768-MONOMER"/>